<name>A0A069CW37_WEIOS</name>
<dbReference type="STRING" id="1329250.WOSG25_110800"/>
<dbReference type="InterPro" id="IPR012340">
    <property type="entry name" value="NA-bd_OB-fold"/>
</dbReference>
<evidence type="ECO:0000256" key="2">
    <source>
        <dbReference type="PIRNR" id="PIRNR002070"/>
    </source>
</evidence>
<dbReference type="Proteomes" id="UP000030643">
    <property type="component" value="Unassembled WGS sequence"/>
</dbReference>
<dbReference type="RefSeq" id="WP_027699557.1">
    <property type="nucleotide sequence ID" value="NZ_DF820494.1"/>
</dbReference>
<dbReference type="CDD" id="cd04496">
    <property type="entry name" value="SSB_OBF"/>
    <property type="match status" value="1"/>
</dbReference>
<proteinExistence type="predicted"/>
<evidence type="ECO:0000313" key="3">
    <source>
        <dbReference type="EMBL" id="GAK31602.1"/>
    </source>
</evidence>
<reference evidence="4" key="1">
    <citation type="journal article" date="2014" name="Genome Announc.">
        <title>Draft genome sequence of Weissella oryzae SG25T, isolated from fermented rice grains.</title>
        <authorList>
            <person name="Tanizawa Y."/>
            <person name="Fujisawa T."/>
            <person name="Mochizuki T."/>
            <person name="Kaminuma E."/>
            <person name="Suzuki Y."/>
            <person name="Nakamura Y."/>
            <person name="Tohno M."/>
        </authorList>
    </citation>
    <scope>NUCLEOTIDE SEQUENCE [LARGE SCALE GENOMIC DNA]</scope>
    <source>
        <strain evidence="4">DSM 25784 / JCM 18191 / LMG 30913 / SG25</strain>
    </source>
</reference>
<dbReference type="GO" id="GO:0003697">
    <property type="term" value="F:single-stranded DNA binding"/>
    <property type="evidence" value="ECO:0007669"/>
    <property type="project" value="InterPro"/>
</dbReference>
<keyword evidence="1 2" id="KW-0238">DNA-binding</keyword>
<organism evidence="3 4">
    <name type="scientific">Weissella oryzae (strain DSM 25784 / JCM 18191 / LMG 30913 / SG25)</name>
    <dbReference type="NCBI Taxonomy" id="1329250"/>
    <lineage>
        <taxon>Bacteria</taxon>
        <taxon>Bacillati</taxon>
        <taxon>Bacillota</taxon>
        <taxon>Bacilli</taxon>
        <taxon>Lactobacillales</taxon>
        <taxon>Lactobacillaceae</taxon>
        <taxon>Weissella</taxon>
    </lineage>
</organism>
<dbReference type="OrthoDB" id="9809878at2"/>
<gene>
    <name evidence="3" type="ORF">WOSG25_110800</name>
</gene>
<evidence type="ECO:0000313" key="4">
    <source>
        <dbReference type="Proteomes" id="UP000030643"/>
    </source>
</evidence>
<dbReference type="PIRSF" id="PIRSF002070">
    <property type="entry name" value="SSB"/>
    <property type="match status" value="1"/>
</dbReference>
<dbReference type="SUPFAM" id="SSF50249">
    <property type="entry name" value="Nucleic acid-binding proteins"/>
    <property type="match status" value="1"/>
</dbReference>
<evidence type="ECO:0000256" key="1">
    <source>
        <dbReference type="ARBA" id="ARBA00023125"/>
    </source>
</evidence>
<dbReference type="PROSITE" id="PS50935">
    <property type="entry name" value="SSB"/>
    <property type="match status" value="1"/>
</dbReference>
<dbReference type="InterPro" id="IPR011344">
    <property type="entry name" value="ssDNA-bd"/>
</dbReference>
<accession>A0A069CW37</accession>
<sequence>MQSLLIVGNVVRQFELKEHLGTNDTSKINFTLAVKRNFSNTGKVDYVPFIAFNGVANNLSKYANYPGAKLAVNFEIQSYVYTDADGKKHYGVQNKVNSVEFLTTKPKESNPNNPTDHVDNSVDQEQFTDADESVLNDIEGTSVMNSSDYDIIGEIG</sequence>
<keyword evidence="4" id="KW-1185">Reference proteome</keyword>
<dbReference type="Pfam" id="PF00436">
    <property type="entry name" value="SSB"/>
    <property type="match status" value="1"/>
</dbReference>
<protein>
    <recommendedName>
        <fullName evidence="2">Single-stranded DNA-binding protein</fullName>
    </recommendedName>
</protein>
<dbReference type="GO" id="GO:0006260">
    <property type="term" value="P:DNA replication"/>
    <property type="evidence" value="ECO:0007669"/>
    <property type="project" value="InterPro"/>
</dbReference>
<dbReference type="EMBL" id="DF820494">
    <property type="protein sequence ID" value="GAK31602.1"/>
    <property type="molecule type" value="Genomic_DNA"/>
</dbReference>
<dbReference type="InterPro" id="IPR000424">
    <property type="entry name" value="Primosome_PriB/ssb"/>
</dbReference>
<dbReference type="Gene3D" id="2.40.50.140">
    <property type="entry name" value="Nucleic acid-binding proteins"/>
    <property type="match status" value="1"/>
</dbReference>
<dbReference type="AlphaFoldDB" id="A0A069CW37"/>